<dbReference type="Proteomes" id="UP000017396">
    <property type="component" value="Chromosome"/>
</dbReference>
<name>U5QDD7_GLOK1</name>
<dbReference type="RefSeq" id="WP_023171886.1">
    <property type="nucleotide sequence ID" value="NC_022600.1"/>
</dbReference>
<protein>
    <submittedName>
        <fullName evidence="8">Lysine decarboxylase</fullName>
        <ecNumber evidence="8">4.1.1.18</ecNumber>
    </submittedName>
</protein>
<gene>
    <name evidence="8" type="primary">ldcC</name>
    <name evidence="8" type="ORF">GKIL_0602</name>
</gene>
<dbReference type="KEGG" id="glj:GKIL_0602"/>
<dbReference type="HOGENOM" id="CLU_025925_2_1_3"/>
<dbReference type="Gene3D" id="3.40.640.10">
    <property type="entry name" value="Type I PLP-dependent aspartate aminotransferase-like (Major domain)"/>
    <property type="match status" value="1"/>
</dbReference>
<sequence>MGAPLWEALCRAAASVGSGFHTPGHNGGTGLPEPLKYWRNWGALDLSELEGLDNLHAPVGVIAQAQQLAAEAWGAERSWFLINGSTVGIAAMLLATVGEGDTVLLPRNCHQSVLHALVLCGAKPVYLEASWDSTWELSHGPTLESVEVSLASYPEARAVLVVHPTYFGATGEVAAIARAVHAQGIPLLVDAAHGAHFRFHEALPVCALAAGADVVVHSAHKTLPALTQAALLHQQGSLVDPGRIEAALRLLQSTSPSYLLMASLDLARAQMVNSGHTLLAGALVLAEKLRAHLPFAVLAMEPDRPVPGLAALDPTRITIDVAGCGWSGFAAEAWLNQEAGVRAELATHRHLVFILNTAHGLLDIEKLRSALFALAAEPAPAGALLSCPVPRPRPGEQRLTPRQAFERPHRRLPLAQAIGCTSAAAVSAYPPGVPIVLPGEAISAEAVDYLLALTAAGGEIVGLDPQGRLALCLD</sequence>
<dbReference type="InterPro" id="IPR015424">
    <property type="entry name" value="PyrdxlP-dep_Trfase"/>
</dbReference>
<evidence type="ECO:0000313" key="9">
    <source>
        <dbReference type="Proteomes" id="UP000017396"/>
    </source>
</evidence>
<dbReference type="GO" id="GO:0008923">
    <property type="term" value="F:lysine decarboxylase activity"/>
    <property type="evidence" value="ECO:0007669"/>
    <property type="project" value="UniProtKB-EC"/>
</dbReference>
<keyword evidence="3" id="KW-0210">Decarboxylase</keyword>
<evidence type="ECO:0000256" key="2">
    <source>
        <dbReference type="ARBA" id="ARBA00010671"/>
    </source>
</evidence>
<keyword evidence="9" id="KW-1185">Reference proteome</keyword>
<dbReference type="AlphaFoldDB" id="U5QDD7"/>
<evidence type="ECO:0000313" key="8">
    <source>
        <dbReference type="EMBL" id="AGY56848.1"/>
    </source>
</evidence>
<organism evidence="8 9">
    <name type="scientific">Gloeobacter kilaueensis (strain ATCC BAA-2537 / CCAP 1431/1 / ULC 316 / JS1)</name>
    <dbReference type="NCBI Taxonomy" id="1183438"/>
    <lineage>
        <taxon>Bacteria</taxon>
        <taxon>Bacillati</taxon>
        <taxon>Cyanobacteriota</taxon>
        <taxon>Cyanophyceae</taxon>
        <taxon>Gloeobacterales</taxon>
        <taxon>Gloeobacteraceae</taxon>
        <taxon>Gloeobacter</taxon>
    </lineage>
</organism>
<dbReference type="EC" id="4.1.1.18" evidence="8"/>
<dbReference type="STRING" id="1183438.GKIL_0602"/>
<dbReference type="PANTHER" id="PTHR43277">
    <property type="entry name" value="ARGININE DECARBOXYLASE"/>
    <property type="match status" value="1"/>
</dbReference>
<dbReference type="Pfam" id="PF03711">
    <property type="entry name" value="OKR_DC_1_C"/>
    <property type="match status" value="1"/>
</dbReference>
<keyword evidence="4" id="KW-0663">Pyridoxal phosphate</keyword>
<dbReference type="SUPFAM" id="SSF53383">
    <property type="entry name" value="PLP-dependent transferases"/>
    <property type="match status" value="1"/>
</dbReference>
<comment type="similarity">
    <text evidence="2">Belongs to the Orn/Lys/Arg decarboxylase class-I family.</text>
</comment>
<dbReference type="InterPro" id="IPR052357">
    <property type="entry name" value="Orn_Lys_Arg_decarboxylase-I"/>
</dbReference>
<evidence type="ECO:0000256" key="3">
    <source>
        <dbReference type="ARBA" id="ARBA00022793"/>
    </source>
</evidence>
<comment type="cofactor">
    <cofactor evidence="1">
        <name>pyridoxal 5'-phosphate</name>
        <dbReference type="ChEBI" id="CHEBI:597326"/>
    </cofactor>
</comment>
<evidence type="ECO:0000259" key="6">
    <source>
        <dbReference type="Pfam" id="PF01276"/>
    </source>
</evidence>
<accession>U5QDD7</accession>
<feature type="domain" description="Orn/Lys/Arg decarboxylases family 1 pyridoxal-P attachment site" evidence="6">
    <location>
        <begin position="4"/>
        <end position="292"/>
    </location>
</feature>
<dbReference type="InterPro" id="IPR036633">
    <property type="entry name" value="Prn/Lys/Arg_de-COase_C_sf"/>
</dbReference>
<dbReference type="eggNOG" id="COG1982">
    <property type="taxonomic scope" value="Bacteria"/>
</dbReference>
<reference evidence="8 9" key="1">
    <citation type="journal article" date="2013" name="PLoS ONE">
        <title>Cultivation and Complete Genome Sequencing of Gloeobacter kilaueensis sp. nov., from a Lava Cave in Kilauea Caldera, Hawai'i.</title>
        <authorList>
            <person name="Saw J.H."/>
            <person name="Schatz M."/>
            <person name="Brown M.V."/>
            <person name="Kunkel D.D."/>
            <person name="Foster J.S."/>
            <person name="Shick H."/>
            <person name="Christensen S."/>
            <person name="Hou S."/>
            <person name="Wan X."/>
            <person name="Donachie S.P."/>
        </authorList>
    </citation>
    <scope>NUCLEOTIDE SEQUENCE [LARGE SCALE GENOMIC DNA]</scope>
    <source>
        <strain evidence="9">JS</strain>
    </source>
</reference>
<feature type="domain" description="Orn/Lys/Arg decarboxylase C-terminal" evidence="7">
    <location>
        <begin position="397"/>
        <end position="463"/>
    </location>
</feature>
<dbReference type="SUPFAM" id="SSF55904">
    <property type="entry name" value="Ornithine decarboxylase C-terminal domain"/>
    <property type="match status" value="1"/>
</dbReference>
<dbReference type="Gene3D" id="3.90.100.10">
    <property type="entry name" value="Orn/Lys/Arg decarboxylase, C-terminal domain"/>
    <property type="match status" value="1"/>
</dbReference>
<dbReference type="InterPro" id="IPR000310">
    <property type="entry name" value="Orn/Lys/Arg_deCO2ase_major_dom"/>
</dbReference>
<evidence type="ECO:0000256" key="5">
    <source>
        <dbReference type="ARBA" id="ARBA00023239"/>
    </source>
</evidence>
<keyword evidence="5 8" id="KW-0456">Lyase</keyword>
<dbReference type="InterPro" id="IPR015421">
    <property type="entry name" value="PyrdxlP-dep_Trfase_major"/>
</dbReference>
<dbReference type="Pfam" id="PF01276">
    <property type="entry name" value="OKR_DC_1"/>
    <property type="match status" value="1"/>
</dbReference>
<evidence type="ECO:0000256" key="4">
    <source>
        <dbReference type="ARBA" id="ARBA00022898"/>
    </source>
</evidence>
<proteinExistence type="inferred from homology"/>
<dbReference type="PANTHER" id="PTHR43277:SF4">
    <property type="entry name" value="ARGININE DECARBOXYLASE"/>
    <property type="match status" value="1"/>
</dbReference>
<dbReference type="InterPro" id="IPR008286">
    <property type="entry name" value="Prn/Lys/Arg_de-COase_C"/>
</dbReference>
<evidence type="ECO:0000256" key="1">
    <source>
        <dbReference type="ARBA" id="ARBA00001933"/>
    </source>
</evidence>
<dbReference type="EMBL" id="CP003587">
    <property type="protein sequence ID" value="AGY56848.1"/>
    <property type="molecule type" value="Genomic_DNA"/>
</dbReference>
<evidence type="ECO:0000259" key="7">
    <source>
        <dbReference type="Pfam" id="PF03711"/>
    </source>
</evidence>